<evidence type="ECO:0000313" key="2">
    <source>
        <dbReference type="Proteomes" id="UP001066276"/>
    </source>
</evidence>
<sequence>MKHWYDQNATLVEFQPGQKVWVMAPVDPRALQDKWTGPFEVVERKNDVAYLVKLRTPRNPLRVLHKNQLKPHFEKIEVTMLLAKDDGVEEEHEPLHLTDPSSTEGLSPSVGTVCLILDAKGHSFVYT</sequence>
<reference evidence="1" key="1">
    <citation type="journal article" date="2022" name="bioRxiv">
        <title>Sequencing and chromosome-scale assembly of the giantPleurodeles waltlgenome.</title>
        <authorList>
            <person name="Brown T."/>
            <person name="Elewa A."/>
            <person name="Iarovenko S."/>
            <person name="Subramanian E."/>
            <person name="Araus A.J."/>
            <person name="Petzold A."/>
            <person name="Susuki M."/>
            <person name="Suzuki K.-i.T."/>
            <person name="Hayashi T."/>
            <person name="Toyoda A."/>
            <person name="Oliveira C."/>
            <person name="Osipova E."/>
            <person name="Leigh N.D."/>
            <person name="Simon A."/>
            <person name="Yun M.H."/>
        </authorList>
    </citation>
    <scope>NUCLEOTIDE SEQUENCE</scope>
    <source>
        <strain evidence="1">20211129_DDA</strain>
        <tissue evidence="1">Liver</tissue>
    </source>
</reference>
<keyword evidence="2" id="KW-1185">Reference proteome</keyword>
<evidence type="ECO:0000313" key="1">
    <source>
        <dbReference type="EMBL" id="KAJ1202256.1"/>
    </source>
</evidence>
<dbReference type="AlphaFoldDB" id="A0AAV7VPF7"/>
<comment type="caution">
    <text evidence="1">The sequence shown here is derived from an EMBL/GenBank/DDBJ whole genome shotgun (WGS) entry which is preliminary data.</text>
</comment>
<dbReference type="EMBL" id="JANPWB010000003">
    <property type="protein sequence ID" value="KAJ1202256.1"/>
    <property type="molecule type" value="Genomic_DNA"/>
</dbReference>
<protein>
    <submittedName>
        <fullName evidence="1">Uncharacterized protein</fullName>
    </submittedName>
</protein>
<accession>A0AAV7VPF7</accession>
<gene>
    <name evidence="1" type="ORF">NDU88_006056</name>
</gene>
<name>A0AAV7VPF7_PLEWA</name>
<proteinExistence type="predicted"/>
<dbReference type="Proteomes" id="UP001066276">
    <property type="component" value="Chromosome 2_1"/>
</dbReference>
<organism evidence="1 2">
    <name type="scientific">Pleurodeles waltl</name>
    <name type="common">Iberian ribbed newt</name>
    <dbReference type="NCBI Taxonomy" id="8319"/>
    <lineage>
        <taxon>Eukaryota</taxon>
        <taxon>Metazoa</taxon>
        <taxon>Chordata</taxon>
        <taxon>Craniata</taxon>
        <taxon>Vertebrata</taxon>
        <taxon>Euteleostomi</taxon>
        <taxon>Amphibia</taxon>
        <taxon>Batrachia</taxon>
        <taxon>Caudata</taxon>
        <taxon>Salamandroidea</taxon>
        <taxon>Salamandridae</taxon>
        <taxon>Pleurodelinae</taxon>
        <taxon>Pleurodeles</taxon>
    </lineage>
</organism>